<dbReference type="Gene3D" id="3.30.450.20">
    <property type="entry name" value="PAS domain"/>
    <property type="match status" value="1"/>
</dbReference>
<dbReference type="Pfam" id="PF00158">
    <property type="entry name" value="Sigma54_activat"/>
    <property type="match status" value="1"/>
</dbReference>
<keyword evidence="5" id="KW-1185">Reference proteome</keyword>
<dbReference type="InterPro" id="IPR025943">
    <property type="entry name" value="Sigma_54_int_dom_ATP-bd_2"/>
</dbReference>
<protein>
    <submittedName>
        <fullName evidence="4">Sigma 54-interacting transcriptional regulator</fullName>
    </submittedName>
</protein>
<dbReference type="Gene3D" id="3.40.50.300">
    <property type="entry name" value="P-loop containing nucleotide triphosphate hydrolases"/>
    <property type="match status" value="1"/>
</dbReference>
<dbReference type="InterPro" id="IPR058031">
    <property type="entry name" value="AAA_lid_NorR"/>
</dbReference>
<proteinExistence type="predicted"/>
<feature type="domain" description="Sigma-54 factor interaction" evidence="3">
    <location>
        <begin position="146"/>
        <end position="375"/>
    </location>
</feature>
<dbReference type="CDD" id="cd00009">
    <property type="entry name" value="AAA"/>
    <property type="match status" value="1"/>
</dbReference>
<dbReference type="InterPro" id="IPR002078">
    <property type="entry name" value="Sigma_54_int"/>
</dbReference>
<dbReference type="EMBL" id="JAHBCL010000001">
    <property type="protein sequence ID" value="MBS7525223.1"/>
    <property type="molecule type" value="Genomic_DNA"/>
</dbReference>
<dbReference type="SMART" id="SM00382">
    <property type="entry name" value="AAA"/>
    <property type="match status" value="1"/>
</dbReference>
<dbReference type="SUPFAM" id="SSF55785">
    <property type="entry name" value="PYP-like sensor domain (PAS domain)"/>
    <property type="match status" value="1"/>
</dbReference>
<evidence type="ECO:0000256" key="1">
    <source>
        <dbReference type="ARBA" id="ARBA00022741"/>
    </source>
</evidence>
<dbReference type="InterPro" id="IPR035965">
    <property type="entry name" value="PAS-like_dom_sf"/>
</dbReference>
<sequence>MKNEGKFLLHLINHLEMGIFVLDAEGNYVFVNQTYCDFLSKTPTFFKNHSIPKLKNTGFLSKSVWEQVVEKKTSVKSLMTIVDKTNGKTMKHFTTAIPTFNIDGSIYLIYYLVEPLEKMTARIQMGMLNRQEFISEDLYTNADVDFIAESPQMKRIITTLENIGTTDASILITGPTGSGKEVVAHYAHSISQRRHCNFVSVDCAAIPENLLESELFGYEKGAFTGASANGKIGLIESADGGSLFLDELNSLPLNLQAKLLRVLETKKIKRLGANKYCSIDFRLICATNEDLDHMVEAGAFRSDLYYRINVVPIYIPPLKDRHADILPLTIHFLNHFCRKYARIKVLSEAMIQQILAYEWRGNVRELKNYIERLVVTSPETDIEIDKALKKNSVSDNHLNESSHSPFFNVPAPDYKDLDFSYHAYINQCEKALLLDLVQNGHMPKEIAKILQLDLSNVYRKMKKHAIPH</sequence>
<dbReference type="RefSeq" id="WP_213235006.1">
    <property type="nucleotide sequence ID" value="NZ_JAHBCL010000001.1"/>
</dbReference>
<reference evidence="4 5" key="1">
    <citation type="submission" date="2021-05" db="EMBL/GenBank/DDBJ databases">
        <title>Fusibacter ferrireducens sp. nov., an anaerobic, sulfur- and Fe-reducing bacterium isolated from the mangrove sediment.</title>
        <authorList>
            <person name="Qiu D."/>
        </authorList>
    </citation>
    <scope>NUCLEOTIDE SEQUENCE [LARGE SCALE GENOMIC DNA]</scope>
    <source>
        <strain evidence="4 5">DSM 12116</strain>
    </source>
</reference>
<dbReference type="SUPFAM" id="SSF52540">
    <property type="entry name" value="P-loop containing nucleoside triphosphate hydrolases"/>
    <property type="match status" value="1"/>
</dbReference>
<comment type="caution">
    <text evidence="4">The sequence shown here is derived from an EMBL/GenBank/DDBJ whole genome shotgun (WGS) entry which is preliminary data.</text>
</comment>
<dbReference type="Gene3D" id="1.10.8.60">
    <property type="match status" value="1"/>
</dbReference>
<dbReference type="PROSITE" id="PS50045">
    <property type="entry name" value="SIGMA54_INTERACT_4"/>
    <property type="match status" value="1"/>
</dbReference>
<dbReference type="PANTHER" id="PTHR32071">
    <property type="entry name" value="TRANSCRIPTIONAL REGULATORY PROTEIN"/>
    <property type="match status" value="1"/>
</dbReference>
<organism evidence="4 5">
    <name type="scientific">Fusibacter paucivorans</name>
    <dbReference type="NCBI Taxonomy" id="76009"/>
    <lineage>
        <taxon>Bacteria</taxon>
        <taxon>Bacillati</taxon>
        <taxon>Bacillota</taxon>
        <taxon>Clostridia</taxon>
        <taxon>Eubacteriales</taxon>
        <taxon>Eubacteriales Family XII. Incertae Sedis</taxon>
        <taxon>Fusibacter</taxon>
    </lineage>
</organism>
<dbReference type="InterPro" id="IPR027417">
    <property type="entry name" value="P-loop_NTPase"/>
</dbReference>
<dbReference type="InterPro" id="IPR003593">
    <property type="entry name" value="AAA+_ATPase"/>
</dbReference>
<evidence type="ECO:0000313" key="4">
    <source>
        <dbReference type="EMBL" id="MBS7525223.1"/>
    </source>
</evidence>
<dbReference type="Pfam" id="PF25601">
    <property type="entry name" value="AAA_lid_14"/>
    <property type="match status" value="1"/>
</dbReference>
<accession>A0ABS5PJJ5</accession>
<keyword evidence="1" id="KW-0547">Nucleotide-binding</keyword>
<evidence type="ECO:0000313" key="5">
    <source>
        <dbReference type="Proteomes" id="UP000746471"/>
    </source>
</evidence>
<evidence type="ECO:0000259" key="3">
    <source>
        <dbReference type="PROSITE" id="PS50045"/>
    </source>
</evidence>
<evidence type="ECO:0000256" key="2">
    <source>
        <dbReference type="ARBA" id="ARBA00022840"/>
    </source>
</evidence>
<gene>
    <name evidence="4" type="ORF">KHM83_00885</name>
</gene>
<dbReference type="Proteomes" id="UP000746471">
    <property type="component" value="Unassembled WGS sequence"/>
</dbReference>
<dbReference type="PROSITE" id="PS00676">
    <property type="entry name" value="SIGMA54_INTERACT_2"/>
    <property type="match status" value="1"/>
</dbReference>
<keyword evidence="2" id="KW-0067">ATP-binding</keyword>
<name>A0ABS5PJJ5_9FIRM</name>